<dbReference type="Proteomes" id="UP001054837">
    <property type="component" value="Unassembled WGS sequence"/>
</dbReference>
<evidence type="ECO:0000313" key="1">
    <source>
        <dbReference type="EMBL" id="GIY47518.1"/>
    </source>
</evidence>
<comment type="caution">
    <text evidence="1">The sequence shown here is derived from an EMBL/GenBank/DDBJ whole genome shotgun (WGS) entry which is preliminary data.</text>
</comment>
<gene>
    <name evidence="1" type="ORF">CDAR_393911</name>
</gene>
<keyword evidence="2" id="KW-1185">Reference proteome</keyword>
<dbReference type="AlphaFoldDB" id="A0AAV4TLQ8"/>
<evidence type="ECO:0000313" key="2">
    <source>
        <dbReference type="Proteomes" id="UP001054837"/>
    </source>
</evidence>
<sequence>MSSHRGIGMEIAERFVHCSNKCTLLSSGGVNLPFNSRWYHPLKGKRSQLDRTLIDPLLLSDPDIPFEQNPRVKRESMATAFESSLKRFDTFFDLSGGKRSKVCIGEA</sequence>
<reference evidence="1 2" key="1">
    <citation type="submission" date="2021-06" db="EMBL/GenBank/DDBJ databases">
        <title>Caerostris darwini draft genome.</title>
        <authorList>
            <person name="Kono N."/>
            <person name="Arakawa K."/>
        </authorList>
    </citation>
    <scope>NUCLEOTIDE SEQUENCE [LARGE SCALE GENOMIC DNA]</scope>
</reference>
<dbReference type="EMBL" id="BPLQ01009950">
    <property type="protein sequence ID" value="GIY47518.1"/>
    <property type="molecule type" value="Genomic_DNA"/>
</dbReference>
<name>A0AAV4TLQ8_9ARAC</name>
<organism evidence="1 2">
    <name type="scientific">Caerostris darwini</name>
    <dbReference type="NCBI Taxonomy" id="1538125"/>
    <lineage>
        <taxon>Eukaryota</taxon>
        <taxon>Metazoa</taxon>
        <taxon>Ecdysozoa</taxon>
        <taxon>Arthropoda</taxon>
        <taxon>Chelicerata</taxon>
        <taxon>Arachnida</taxon>
        <taxon>Araneae</taxon>
        <taxon>Araneomorphae</taxon>
        <taxon>Entelegynae</taxon>
        <taxon>Araneoidea</taxon>
        <taxon>Araneidae</taxon>
        <taxon>Caerostris</taxon>
    </lineage>
</organism>
<accession>A0AAV4TLQ8</accession>
<protein>
    <submittedName>
        <fullName evidence="1">Uncharacterized protein</fullName>
    </submittedName>
</protein>
<proteinExistence type="predicted"/>